<keyword evidence="3" id="KW-1185">Reference proteome</keyword>
<dbReference type="InterPro" id="IPR001466">
    <property type="entry name" value="Beta-lactam-related"/>
</dbReference>
<dbReference type="EMBL" id="OZ004260">
    <property type="protein sequence ID" value="CAK7921372.1"/>
    <property type="molecule type" value="Genomic_DNA"/>
</dbReference>
<dbReference type="PANTHER" id="PTHR43283:SF3">
    <property type="entry name" value="BETA-LACTAMASE FAMILY PROTEIN (AFU_ORTHOLOGUE AFUA_5G07500)"/>
    <property type="match status" value="1"/>
</dbReference>
<reference evidence="2 3" key="1">
    <citation type="submission" date="2024-01" db="EMBL/GenBank/DDBJ databases">
        <authorList>
            <consortium name="Genoscope - CEA"/>
            <person name="William W."/>
        </authorList>
    </citation>
    <scope>NUCLEOTIDE SEQUENCE [LARGE SCALE GENOMIC DNA]</scope>
    <source>
        <strain evidence="2 3">29B2s-10</strain>
    </source>
</reference>
<dbReference type="Gene3D" id="3.40.710.10">
    <property type="entry name" value="DD-peptidase/beta-lactamase superfamily"/>
    <property type="match status" value="1"/>
</dbReference>
<feature type="domain" description="Beta-lactamase-related" evidence="1">
    <location>
        <begin position="34"/>
        <end position="382"/>
    </location>
</feature>
<dbReference type="Pfam" id="PF00144">
    <property type="entry name" value="Beta-lactamase"/>
    <property type="match status" value="1"/>
</dbReference>
<proteinExistence type="predicted"/>
<gene>
    <name evidence="2" type="ORF">CAAN4_H13388</name>
</gene>
<dbReference type="Proteomes" id="UP001497600">
    <property type="component" value="Chromosome H"/>
</dbReference>
<dbReference type="InterPro" id="IPR012338">
    <property type="entry name" value="Beta-lactam/transpept-like"/>
</dbReference>
<dbReference type="SUPFAM" id="SSF56601">
    <property type="entry name" value="beta-lactamase/transpeptidase-like"/>
    <property type="match status" value="1"/>
</dbReference>
<evidence type="ECO:0000313" key="3">
    <source>
        <dbReference type="Proteomes" id="UP001497600"/>
    </source>
</evidence>
<evidence type="ECO:0000313" key="2">
    <source>
        <dbReference type="EMBL" id="CAK7921372.1"/>
    </source>
</evidence>
<sequence>MKRISKDNELKLSSSIDAILAELTTPQNSDISTAKINGVVAGITTNVKTLYLKAYGSADVNEKEELSVDHVMSFFSCTKALTCTAILQLHETGRLDINANAANYLPQIGKIGLIDEGSVSDEDGSFTEEPREPQNPVTIKHLLTHTAGFAYAFTSIDYFYLSTKKEPQLTAVDPAPEYFSQEKLPLLFEPGSKWLYGHNTDWLGLIIEEITGMKLGDYLHENLFKKIGMTSCTFHADHSKPYLKVHKRTGKFGVVVNKGRSVNSDPKVDMGGHGCFGTVGDYLKFMRVWINKGVSPDTGVRILEEDTITYAILNHLPPGYSVDFETVTSALLEDGGNDGFTLSGCAFTAENLPTGRPKGTIYWSGLANLYFWMDIENGIAGFWGSQFFPYMDKYSIGGYLRMEEATYQALGNDSKL</sequence>
<organism evidence="2 3">
    <name type="scientific">[Candida] anglica</name>
    <dbReference type="NCBI Taxonomy" id="148631"/>
    <lineage>
        <taxon>Eukaryota</taxon>
        <taxon>Fungi</taxon>
        <taxon>Dikarya</taxon>
        <taxon>Ascomycota</taxon>
        <taxon>Saccharomycotina</taxon>
        <taxon>Pichiomycetes</taxon>
        <taxon>Debaryomycetaceae</taxon>
        <taxon>Kurtzmaniella</taxon>
    </lineage>
</organism>
<accession>A0ABP0EKM1</accession>
<dbReference type="InterPro" id="IPR050789">
    <property type="entry name" value="Diverse_Enzym_Activities"/>
</dbReference>
<name>A0ABP0EKM1_9ASCO</name>
<evidence type="ECO:0000259" key="1">
    <source>
        <dbReference type="Pfam" id="PF00144"/>
    </source>
</evidence>
<protein>
    <recommendedName>
        <fullName evidence="1">Beta-lactamase-related domain-containing protein</fullName>
    </recommendedName>
</protein>
<dbReference type="PANTHER" id="PTHR43283">
    <property type="entry name" value="BETA-LACTAMASE-RELATED"/>
    <property type="match status" value="1"/>
</dbReference>